<dbReference type="Pfam" id="PF03583">
    <property type="entry name" value="LIP"/>
    <property type="match status" value="1"/>
</dbReference>
<dbReference type="GO" id="GO:0004806">
    <property type="term" value="F:triacylglycerol lipase activity"/>
    <property type="evidence" value="ECO:0007669"/>
    <property type="project" value="InterPro"/>
</dbReference>
<protein>
    <submittedName>
        <fullName evidence="1">Lysophospholipase, alpha-beta hydrolase superfamily</fullName>
    </submittedName>
</protein>
<name>A0A1N7DH93_9NOCA</name>
<dbReference type="PANTHER" id="PTHR34853">
    <property type="match status" value="1"/>
</dbReference>
<dbReference type="InterPro" id="IPR029058">
    <property type="entry name" value="AB_hydrolase_fold"/>
</dbReference>
<organism evidence="1 2">
    <name type="scientific">Williamsia sterculiae</name>
    <dbReference type="NCBI Taxonomy" id="1344003"/>
    <lineage>
        <taxon>Bacteria</taxon>
        <taxon>Bacillati</taxon>
        <taxon>Actinomycetota</taxon>
        <taxon>Actinomycetes</taxon>
        <taxon>Mycobacteriales</taxon>
        <taxon>Nocardiaceae</taxon>
        <taxon>Williamsia</taxon>
    </lineage>
</organism>
<dbReference type="GO" id="GO:0016042">
    <property type="term" value="P:lipid catabolic process"/>
    <property type="evidence" value="ECO:0007669"/>
    <property type="project" value="InterPro"/>
</dbReference>
<keyword evidence="2" id="KW-1185">Reference proteome</keyword>
<dbReference type="STRING" id="1344003.SAMN05445060_0629"/>
<dbReference type="PIRSF" id="PIRSF029171">
    <property type="entry name" value="Esterase_LipA"/>
    <property type="match status" value="1"/>
</dbReference>
<evidence type="ECO:0000313" key="1">
    <source>
        <dbReference type="EMBL" id="SIR75137.1"/>
    </source>
</evidence>
<sequence>MTRIVYRSTIGYVDRGADVSGIVAVPDGDPPTGGWPIVALGHGTTGTDRSCGPSDSPDLLGQSGEVEALLRAGFVVAATDYQGLGHESRLPHPYLEPASAAYNMIDAVRAARLVVPDTSTRWVALGASQGGQAAWAAAEFAPSYGQGLDLRGAVALAPAADLSPITDGRAQPDYTYVQRALVPDVVAGLRVLQPDLPVSQYMRGALATGAPVLTSCTPAARAEKFSALSAVQPTDSEVPDPAARLELTRLLSRVALPQRAARSPILVVNGSDDLVVRAPWTDRAVARARALGETIEHRVIPGRGHTNLGATDDAIRWLTDRVG</sequence>
<dbReference type="Gene3D" id="3.40.50.1820">
    <property type="entry name" value="alpha/beta hydrolase"/>
    <property type="match status" value="2"/>
</dbReference>
<dbReference type="EMBL" id="FTNT01000002">
    <property type="protein sequence ID" value="SIR75137.1"/>
    <property type="molecule type" value="Genomic_DNA"/>
</dbReference>
<evidence type="ECO:0000313" key="2">
    <source>
        <dbReference type="Proteomes" id="UP000186218"/>
    </source>
</evidence>
<keyword evidence="1" id="KW-0378">Hydrolase</keyword>
<dbReference type="PANTHER" id="PTHR34853:SF1">
    <property type="entry name" value="LIPASE 5"/>
    <property type="match status" value="1"/>
</dbReference>
<proteinExistence type="predicted"/>
<reference evidence="1 2" key="1">
    <citation type="submission" date="2017-01" db="EMBL/GenBank/DDBJ databases">
        <authorList>
            <person name="Mah S.A."/>
            <person name="Swanson W.J."/>
            <person name="Moy G.W."/>
            <person name="Vacquier V.D."/>
        </authorList>
    </citation>
    <scope>NUCLEOTIDE SEQUENCE [LARGE SCALE GENOMIC DNA]</scope>
    <source>
        <strain evidence="1 2">CPCC 203464</strain>
    </source>
</reference>
<accession>A0A1N7DH93</accession>
<gene>
    <name evidence="1" type="ORF">SAMN05445060_0629</name>
</gene>
<dbReference type="InterPro" id="IPR005152">
    <property type="entry name" value="Lipase_secreted"/>
</dbReference>
<dbReference type="Proteomes" id="UP000186218">
    <property type="component" value="Unassembled WGS sequence"/>
</dbReference>
<dbReference type="AlphaFoldDB" id="A0A1N7DH93"/>
<dbReference type="SUPFAM" id="SSF53474">
    <property type="entry name" value="alpha/beta-Hydrolases"/>
    <property type="match status" value="1"/>
</dbReference>